<keyword evidence="3" id="KW-1185">Reference proteome</keyword>
<organism evidence="2 3">
    <name type="scientific">Roseimicrobium gellanilyticum</name>
    <dbReference type="NCBI Taxonomy" id="748857"/>
    <lineage>
        <taxon>Bacteria</taxon>
        <taxon>Pseudomonadati</taxon>
        <taxon>Verrucomicrobiota</taxon>
        <taxon>Verrucomicrobiia</taxon>
        <taxon>Verrucomicrobiales</taxon>
        <taxon>Verrucomicrobiaceae</taxon>
        <taxon>Roseimicrobium</taxon>
    </lineage>
</organism>
<name>A0A366H5P6_9BACT</name>
<sequence length="534" mass="57434">MKVPRTIASGSGVVFSVRLRRMRCGERGAAMVAVLMFIFVGSIALTAAIHLMGARLQQTERMGIGVKRHVVWGNTAAVNQQYAYTYSLRDNVTRTASTAVLPAGSGTAYADTTTWGGISAGAYANFSAYRSIQRASDATISYPFNNLRLLPTADNSVFYLRTAADSDSAQTESLTIYNYQKSYPSTLLGDLLIVHKRPTTSGTYSFSGNIRVDGRVVIYDGTAAMGNLKATSCLQAVSSITNTTKTNDGSASLMPDNFPSRPMATAGYGGTSNPTAVTNGTLKLIENTDFPVGSIKTTLESGGTSTWMTCSTNSSSSTNIETDVANGTSTGPFQVKLESSPTYPVPTTSPYGYTKSGNLNVLVVRLKNSGLKHLKIVSGLEQLVLEGQTTTTDYTSAAALDPVIIWVQQADLRDIRFIGENSRPLILAVGPGNSSGTTAAVTLYMEWRGSSLVSGGPLRWRMQLFNEYRNLYLAPPSSTVNAQIIGGIRTNWSINSTYTDSVARFLLARDASPTEELELMLPRDAWIEPYVLVR</sequence>
<reference evidence="2 3" key="1">
    <citation type="submission" date="2018-06" db="EMBL/GenBank/DDBJ databases">
        <title>Genomic Encyclopedia of Type Strains, Phase IV (KMG-IV): sequencing the most valuable type-strain genomes for metagenomic binning, comparative biology and taxonomic classification.</title>
        <authorList>
            <person name="Goeker M."/>
        </authorList>
    </citation>
    <scope>NUCLEOTIDE SEQUENCE [LARGE SCALE GENOMIC DNA]</scope>
    <source>
        <strain evidence="2 3">DSM 25532</strain>
    </source>
</reference>
<feature type="transmembrane region" description="Helical" evidence="1">
    <location>
        <begin position="28"/>
        <end position="52"/>
    </location>
</feature>
<dbReference type="OrthoDB" id="178125at2"/>
<proteinExistence type="predicted"/>
<dbReference type="EMBL" id="QNRR01000014">
    <property type="protein sequence ID" value="RBP37387.1"/>
    <property type="molecule type" value="Genomic_DNA"/>
</dbReference>
<dbReference type="AlphaFoldDB" id="A0A366H5P6"/>
<evidence type="ECO:0000313" key="2">
    <source>
        <dbReference type="EMBL" id="RBP37387.1"/>
    </source>
</evidence>
<dbReference type="Proteomes" id="UP000253426">
    <property type="component" value="Unassembled WGS sequence"/>
</dbReference>
<keyword evidence="1" id="KW-1133">Transmembrane helix</keyword>
<keyword evidence="1" id="KW-0812">Transmembrane</keyword>
<comment type="caution">
    <text evidence="2">The sequence shown here is derived from an EMBL/GenBank/DDBJ whole genome shotgun (WGS) entry which is preliminary data.</text>
</comment>
<evidence type="ECO:0000313" key="3">
    <source>
        <dbReference type="Proteomes" id="UP000253426"/>
    </source>
</evidence>
<evidence type="ECO:0000256" key="1">
    <source>
        <dbReference type="SAM" id="Phobius"/>
    </source>
</evidence>
<keyword evidence="1" id="KW-0472">Membrane</keyword>
<gene>
    <name evidence="2" type="ORF">DES53_114125</name>
</gene>
<dbReference type="RefSeq" id="WP_113961610.1">
    <property type="nucleotide sequence ID" value="NZ_QNRR01000014.1"/>
</dbReference>
<protein>
    <submittedName>
        <fullName evidence="2">Uncharacterized protein</fullName>
    </submittedName>
</protein>
<accession>A0A366H5P6</accession>